<name>A0A090I5G0_9GAMM</name>
<dbReference type="AlphaFoldDB" id="A0A090I5G0"/>
<feature type="chain" id="PRO_5001857122" description="DUF4440 domain-containing protein" evidence="1">
    <location>
        <begin position="19"/>
        <end position="137"/>
    </location>
</feature>
<dbReference type="Proteomes" id="UP000032427">
    <property type="component" value="Chromosome 2"/>
</dbReference>
<dbReference type="InterPro" id="IPR032710">
    <property type="entry name" value="NTF2-like_dom_sf"/>
</dbReference>
<protein>
    <recommendedName>
        <fullName evidence="2">DUF4440 domain-containing protein</fullName>
    </recommendedName>
</protein>
<evidence type="ECO:0000313" key="3">
    <source>
        <dbReference type="EMBL" id="CED56760.1"/>
    </source>
</evidence>
<dbReference type="STRING" id="80852.AWOD_II_0102"/>
<reference evidence="4" key="1">
    <citation type="submission" date="2014-09" db="EMBL/GenBank/DDBJ databases">
        <authorList>
            <person name="Hjerde E."/>
        </authorList>
    </citation>
    <scope>NUCLEOTIDE SEQUENCE [LARGE SCALE GENOMIC DNA]</scope>
    <source>
        <strain evidence="4">06/09/139</strain>
    </source>
</reference>
<evidence type="ECO:0000313" key="4">
    <source>
        <dbReference type="Proteomes" id="UP000032427"/>
    </source>
</evidence>
<evidence type="ECO:0000259" key="2">
    <source>
        <dbReference type="Pfam" id="PF14534"/>
    </source>
</evidence>
<dbReference type="KEGG" id="awd:AWOD_II_0102"/>
<dbReference type="PATRIC" id="fig|80852.17.peg.2844"/>
<organism evidence="3 4">
    <name type="scientific">Aliivibrio wodanis</name>
    <dbReference type="NCBI Taxonomy" id="80852"/>
    <lineage>
        <taxon>Bacteria</taxon>
        <taxon>Pseudomonadati</taxon>
        <taxon>Pseudomonadota</taxon>
        <taxon>Gammaproteobacteria</taxon>
        <taxon>Vibrionales</taxon>
        <taxon>Vibrionaceae</taxon>
        <taxon>Aliivibrio</taxon>
    </lineage>
</organism>
<feature type="domain" description="DUF4440" evidence="2">
    <location>
        <begin position="30"/>
        <end position="128"/>
    </location>
</feature>
<sequence length="137" mass="15094">MKAAWLIALSALSFLSYGSTDYTKPQTPSELHQLFAEYFSNKDTTGLATLFHEDAVFVLDAEGNLARGKDAIAQTLKGYMQGDVEMLTHGVSIHINGDTALIRSDWEIPNVQTGMALEVMKYSDGGWLYIIDNPNGF</sequence>
<accession>A0A090I5G0</accession>
<dbReference type="Gene3D" id="3.10.450.50">
    <property type="match status" value="1"/>
</dbReference>
<keyword evidence="1" id="KW-0732">Signal</keyword>
<dbReference type="HOGENOM" id="CLU_137417_3_0_6"/>
<dbReference type="InterPro" id="IPR027843">
    <property type="entry name" value="DUF4440"/>
</dbReference>
<dbReference type="GeneID" id="28542349"/>
<proteinExistence type="predicted"/>
<dbReference type="SUPFAM" id="SSF54427">
    <property type="entry name" value="NTF2-like"/>
    <property type="match status" value="1"/>
</dbReference>
<dbReference type="EMBL" id="LN554847">
    <property type="protein sequence ID" value="CED56760.1"/>
    <property type="molecule type" value="Genomic_DNA"/>
</dbReference>
<dbReference type="OrthoDB" id="7375616at2"/>
<dbReference type="Pfam" id="PF14534">
    <property type="entry name" value="DUF4440"/>
    <property type="match status" value="1"/>
</dbReference>
<evidence type="ECO:0000256" key="1">
    <source>
        <dbReference type="SAM" id="SignalP"/>
    </source>
</evidence>
<gene>
    <name evidence="3" type="ORF">AWOD_II_0102</name>
</gene>
<feature type="signal peptide" evidence="1">
    <location>
        <begin position="1"/>
        <end position="18"/>
    </location>
</feature>
<keyword evidence="4" id="KW-1185">Reference proteome</keyword>